<gene>
    <name evidence="1" type="ORF">FHR90_001757</name>
</gene>
<proteinExistence type="predicted"/>
<evidence type="ECO:0000313" key="2">
    <source>
        <dbReference type="Proteomes" id="UP000557688"/>
    </source>
</evidence>
<dbReference type="AlphaFoldDB" id="A0A839UZ73"/>
<name>A0A839UZ73_9PROT</name>
<comment type="caution">
    <text evidence="1">The sequence shown here is derived from an EMBL/GenBank/DDBJ whole genome shotgun (WGS) entry which is preliminary data.</text>
</comment>
<dbReference type="EMBL" id="JACHXV010000005">
    <property type="protein sequence ID" value="MBB3173925.1"/>
    <property type="molecule type" value="Genomic_DNA"/>
</dbReference>
<dbReference type="Proteomes" id="UP000557688">
    <property type="component" value="Unassembled WGS sequence"/>
</dbReference>
<protein>
    <submittedName>
        <fullName evidence="1">Uncharacterized protein</fullName>
    </submittedName>
</protein>
<organism evidence="1 2">
    <name type="scientific">Endobacter medicaginis</name>
    <dbReference type="NCBI Taxonomy" id="1181271"/>
    <lineage>
        <taxon>Bacteria</taxon>
        <taxon>Pseudomonadati</taxon>
        <taxon>Pseudomonadota</taxon>
        <taxon>Alphaproteobacteria</taxon>
        <taxon>Acetobacterales</taxon>
        <taxon>Acetobacteraceae</taxon>
        <taxon>Endobacter</taxon>
    </lineage>
</organism>
<evidence type="ECO:0000313" key="1">
    <source>
        <dbReference type="EMBL" id="MBB3173925.1"/>
    </source>
</evidence>
<reference evidence="1 2" key="1">
    <citation type="submission" date="2020-08" db="EMBL/GenBank/DDBJ databases">
        <title>Genomic Encyclopedia of Type Strains, Phase III (KMG-III): the genomes of soil and plant-associated and newly described type strains.</title>
        <authorList>
            <person name="Whitman W."/>
        </authorList>
    </citation>
    <scope>NUCLEOTIDE SEQUENCE [LARGE SCALE GENOMIC DNA]</scope>
    <source>
        <strain evidence="1 2">CECT 8088</strain>
    </source>
</reference>
<accession>A0A839UZ73</accession>
<keyword evidence="2" id="KW-1185">Reference proteome</keyword>
<sequence>MHADTILIDLMTFAADAPIAPVGPFGDGLCHEL</sequence>